<dbReference type="GO" id="GO:1990114">
    <property type="term" value="P:RNA polymerase II core complex assembly"/>
    <property type="evidence" value="ECO:0007669"/>
    <property type="project" value="TreeGrafter"/>
</dbReference>
<feature type="region of interest" description="Disordered" evidence="3">
    <location>
        <begin position="311"/>
        <end position="335"/>
    </location>
</feature>
<evidence type="ECO:0000259" key="4">
    <source>
        <dbReference type="Pfam" id="PF12927"/>
    </source>
</evidence>
<dbReference type="GO" id="GO:1990113">
    <property type="term" value="P:RNA polymerase I assembly"/>
    <property type="evidence" value="ECO:0007669"/>
    <property type="project" value="TreeGrafter"/>
</dbReference>
<feature type="compositionally biased region" description="Low complexity" evidence="3">
    <location>
        <begin position="493"/>
        <end position="502"/>
    </location>
</feature>
<dbReference type="InterPro" id="IPR011599">
    <property type="entry name" value="PFD_alpha_archaea"/>
</dbReference>
<sequence>METGNGNESLAELVDTIKGTIKNLENKRSFLEEQRPLYEQIFDRINSADTSEDSEETWQFGEVIFQGGKFFQNIGYDYYVEKSREECLEFIVVRINLIKEAIEQFEQKLKEARDTLKNMELLQKDADSLKGELLENEHGEQLMEIREELDEDGNVLNSSVTAANGPRKEGKAAAEQSDTSTQSDAKSDAPDSLDTVEEQESDNTEAHTTENEYSEDQNSFKISQEQMYTFDDLVEQLDKIDEDEDGEFDVNDVQYDYEAYEGMNDEYVDYEDEDGDDDDDDDDYDYDTRNVSIVPEPAQKSFMDQINALRKKKMQEDDKQKQNSEATKSILKKTSGKKKSVNFAPQLDVYEVENVKAETKSNTFNFPRYNNIVSSDISETTTEDADFDADLFARMIGAKDADVLHDKYQQNQTPATSEVPVEPTPRKKRVSRFKREKQGSAASPVLERNTDSNPSPAVMDIVEHSDIQETVNDSSSAISDIVAREDIQPPSPVVSKQPSFFSKEMKSLRKPKKSQPPKPSIDLSESESSDENEDDPAPTEQHNEDKESSEKQPITSAFPKQKDNNVINQPKIDFSQLADTDDMARAYLLGLYDDDVEDPGMVLQEASDFNEYNKAVEDLKPELEQFFKENPQPTEAAQVQTADSGPMMNDIIERDPLKDMETSPLQDVQEQIIYSEIQKEYIEHRRRNIEKLAATNGMTGGHNDDDEEELGKEPIDEFGNPVTTSRFKEQTMAARKLHIKPFTKN</sequence>
<dbReference type="GO" id="GO:0016272">
    <property type="term" value="C:prefoldin complex"/>
    <property type="evidence" value="ECO:0007669"/>
    <property type="project" value="InterPro"/>
</dbReference>
<proteinExistence type="inferred from homology"/>
<feature type="domain" description="DUF3835" evidence="4">
    <location>
        <begin position="647"/>
        <end position="730"/>
    </location>
</feature>
<dbReference type="GO" id="GO:0005737">
    <property type="term" value="C:cytoplasm"/>
    <property type="evidence" value="ECO:0007669"/>
    <property type="project" value="TreeGrafter"/>
</dbReference>
<dbReference type="SUPFAM" id="SSF46579">
    <property type="entry name" value="Prefoldin"/>
    <property type="match status" value="1"/>
</dbReference>
<feature type="compositionally biased region" description="Basic and acidic residues" evidence="3">
    <location>
        <begin position="541"/>
        <end position="550"/>
    </location>
</feature>
<dbReference type="RefSeq" id="XP_022677372.1">
    <property type="nucleotide sequence ID" value="XM_022820961.1"/>
</dbReference>
<gene>
    <name evidence="5" type="primary">BUD27</name>
    <name evidence="5" type="ORF">KLMA_60298</name>
</gene>
<feature type="region of interest" description="Disordered" evidence="3">
    <location>
        <begin position="150"/>
        <end position="219"/>
    </location>
</feature>
<dbReference type="InterPro" id="IPR009053">
    <property type="entry name" value="Prefoldin"/>
</dbReference>
<evidence type="ECO:0000313" key="5">
    <source>
        <dbReference type="EMBL" id="BAO41589.1"/>
    </source>
</evidence>
<comment type="similarity">
    <text evidence="1">Belongs to the prefoldin subunit alpha family.</text>
</comment>
<dbReference type="GO" id="GO:0051082">
    <property type="term" value="F:unfolded protein binding"/>
    <property type="evidence" value="ECO:0007669"/>
    <property type="project" value="InterPro"/>
</dbReference>
<feature type="coiled-coil region" evidence="2">
    <location>
        <begin position="7"/>
        <end position="41"/>
    </location>
</feature>
<dbReference type="GO" id="GO:0006457">
    <property type="term" value="P:protein folding"/>
    <property type="evidence" value="ECO:0007669"/>
    <property type="project" value="InterPro"/>
</dbReference>
<dbReference type="AlphaFoldDB" id="W0THI8"/>
<feature type="coiled-coil region" evidence="2">
    <location>
        <begin position="95"/>
        <end position="132"/>
    </location>
</feature>
<feature type="compositionally biased region" description="Basic residues" evidence="3">
    <location>
        <begin position="426"/>
        <end position="435"/>
    </location>
</feature>
<dbReference type="InterPro" id="IPR024325">
    <property type="entry name" value="DUF3835"/>
</dbReference>
<dbReference type="InterPro" id="IPR004127">
    <property type="entry name" value="Prefoldin_subunit_alpha"/>
</dbReference>
<dbReference type="GO" id="GO:1990115">
    <property type="term" value="P:RNA polymerase III assembly"/>
    <property type="evidence" value="ECO:0007669"/>
    <property type="project" value="TreeGrafter"/>
</dbReference>
<dbReference type="GeneID" id="34717515"/>
<feature type="region of interest" description="Disordered" evidence="3">
    <location>
        <begin position="695"/>
        <end position="726"/>
    </location>
</feature>
<accession>W0THI8</accession>
<feature type="compositionally biased region" description="Acidic residues" evidence="3">
    <location>
        <begin position="194"/>
        <end position="203"/>
    </location>
</feature>
<dbReference type="KEGG" id="kmx:KLMA_60298"/>
<dbReference type="Pfam" id="PF02996">
    <property type="entry name" value="Prefoldin"/>
    <property type="match status" value="1"/>
</dbReference>
<evidence type="ECO:0000256" key="2">
    <source>
        <dbReference type="SAM" id="Coils"/>
    </source>
</evidence>
<organism evidence="5 6">
    <name type="scientific">Kluyveromyces marxianus (strain DMKU3-1042 / BCC 29191 / NBRC 104275)</name>
    <name type="common">Yeast</name>
    <name type="synonym">Candida kefyr</name>
    <dbReference type="NCBI Taxonomy" id="1003335"/>
    <lineage>
        <taxon>Eukaryota</taxon>
        <taxon>Fungi</taxon>
        <taxon>Dikarya</taxon>
        <taxon>Ascomycota</taxon>
        <taxon>Saccharomycotina</taxon>
        <taxon>Saccharomycetes</taxon>
        <taxon>Saccharomycetales</taxon>
        <taxon>Saccharomycetaceae</taxon>
        <taxon>Kluyveromyces</taxon>
    </lineage>
</organism>
<dbReference type="Pfam" id="PF12927">
    <property type="entry name" value="DUF3835"/>
    <property type="match status" value="1"/>
</dbReference>
<evidence type="ECO:0000313" key="6">
    <source>
        <dbReference type="Proteomes" id="UP000065495"/>
    </source>
</evidence>
<dbReference type="PANTHER" id="PTHR12674">
    <property type="entry name" value="PREFOLDIN SUBUNIT 5"/>
    <property type="match status" value="1"/>
</dbReference>
<dbReference type="PANTHER" id="PTHR12674:SF2">
    <property type="entry name" value="PREFOLDIN SUBUNIT 5"/>
    <property type="match status" value="1"/>
</dbReference>
<feature type="compositionally biased region" description="Acidic residues" evidence="3">
    <location>
        <begin position="524"/>
        <end position="537"/>
    </location>
</feature>
<dbReference type="Gene3D" id="1.10.287.370">
    <property type="match status" value="1"/>
</dbReference>
<dbReference type="VEuPathDB" id="FungiDB:KLMA_60298"/>
<dbReference type="EMBL" id="AP012218">
    <property type="protein sequence ID" value="BAO41589.1"/>
    <property type="molecule type" value="Genomic_DNA"/>
</dbReference>
<name>W0THI8_KLUMD</name>
<dbReference type="OrthoDB" id="21413at2759"/>
<dbReference type="Proteomes" id="UP000065495">
    <property type="component" value="Chromosome 6"/>
</dbReference>
<evidence type="ECO:0000256" key="1">
    <source>
        <dbReference type="ARBA" id="ARBA00010048"/>
    </source>
</evidence>
<feature type="region of interest" description="Disordered" evidence="3">
    <location>
        <begin position="410"/>
        <end position="574"/>
    </location>
</feature>
<reference evidence="5 6" key="1">
    <citation type="journal article" date="2015" name="Biotechnol. Biofuels">
        <title>Genetic basis of the highly efficient yeast Kluyveromyces marxianus: complete genome sequence and transcriptome analyses.</title>
        <authorList>
            <person name="Lertwattanasakul N."/>
            <person name="Kosaka T."/>
            <person name="Hosoyama A."/>
            <person name="Suzuki Y."/>
            <person name="Rodrussamee N."/>
            <person name="Matsutani M."/>
            <person name="Murata M."/>
            <person name="Fujimoto N."/>
            <person name="Suprayogi"/>
            <person name="Tsuchikane K."/>
            <person name="Limtong S."/>
            <person name="Fujita N."/>
            <person name="Yamada M."/>
        </authorList>
    </citation>
    <scope>NUCLEOTIDE SEQUENCE [LARGE SCALE GENOMIC DNA]</scope>
    <source>
        <strain evidence="6">DMKU3-1042 / BCC 29191 / NBRC 104275</strain>
    </source>
</reference>
<keyword evidence="2" id="KW-0175">Coiled coil</keyword>
<evidence type="ECO:0000256" key="3">
    <source>
        <dbReference type="SAM" id="MobiDB-lite"/>
    </source>
</evidence>
<protein>
    <submittedName>
        <fullName evidence="5">Bud site selection protein 27</fullName>
    </submittedName>
</protein>
<feature type="compositionally biased region" description="Polar residues" evidence="3">
    <location>
        <begin position="468"/>
        <end position="478"/>
    </location>
</feature>